<dbReference type="Proteomes" id="UP000783588">
    <property type="component" value="Unassembled WGS sequence"/>
</dbReference>
<proteinExistence type="inferred from homology"/>
<feature type="signal peptide" evidence="4">
    <location>
        <begin position="1"/>
        <end position="21"/>
    </location>
</feature>
<evidence type="ECO:0000313" key="7">
    <source>
        <dbReference type="Proteomes" id="UP000783588"/>
    </source>
</evidence>
<reference evidence="6 7" key="1">
    <citation type="submission" date="2021-06" db="EMBL/GenBank/DDBJ databases">
        <authorList>
            <person name="Sun Q."/>
            <person name="Li D."/>
        </authorList>
    </citation>
    <scope>NUCLEOTIDE SEQUENCE [LARGE SCALE GENOMIC DNA]</scope>
    <source>
        <strain evidence="6 7">MSJd-7</strain>
    </source>
</reference>
<keyword evidence="7" id="KW-1185">Reference proteome</keyword>
<keyword evidence="3 4" id="KW-0732">Signal</keyword>
<sequence>MKMKRIAAMLLAGAMLTGLCACGSSGGDDKKAAGSGGGSADGAKISMILKTTSAEYWQYVQAGAEAAAKDLGVTVDVKGATSETAYDEQQNMIETDVQSGAYDSIIIAPLQGDQAATLVKGTKTPIFAVDTNFDAPEVISFIGTGNEDAAAQGGKAAVEAAKAAGWEKIECIEICGVQGDPTNTARYEGYKKGVNEAGGTFLEKETQYADAVADKAVNSMEAIMQTHPEGVAIICANNDDMAMAAARAAKGNKAYEKTIFLGFNGDRAACEAILAGQETMSVIQDAYGMGYKAVQAAVDNLNGKKLDSFIDSGSGIVDKDSAQERLDQLSEYLK</sequence>
<feature type="domain" description="Periplasmic binding protein" evidence="5">
    <location>
        <begin position="45"/>
        <end position="305"/>
    </location>
</feature>
<evidence type="ECO:0000256" key="2">
    <source>
        <dbReference type="ARBA" id="ARBA00007639"/>
    </source>
</evidence>
<gene>
    <name evidence="6" type="ORF">KQI75_12840</name>
</gene>
<name>A0ABS6EUW7_9FIRM</name>
<feature type="chain" id="PRO_5045206434" evidence="4">
    <location>
        <begin position="22"/>
        <end position="334"/>
    </location>
</feature>
<dbReference type="PANTHER" id="PTHR46847">
    <property type="entry name" value="D-ALLOSE-BINDING PERIPLASMIC PROTEIN-RELATED"/>
    <property type="match status" value="1"/>
</dbReference>
<comment type="similarity">
    <text evidence="2">Belongs to the bacterial solute-binding protein 2 family.</text>
</comment>
<comment type="subcellular location">
    <subcellularLocation>
        <location evidence="1">Cell envelope</location>
    </subcellularLocation>
</comment>
<dbReference type="PROSITE" id="PS51257">
    <property type="entry name" value="PROKAR_LIPOPROTEIN"/>
    <property type="match status" value="1"/>
</dbReference>
<accession>A0ABS6EUW7</accession>
<dbReference type="InterPro" id="IPR025997">
    <property type="entry name" value="SBP_2_dom"/>
</dbReference>
<dbReference type="Pfam" id="PF13407">
    <property type="entry name" value="Peripla_BP_4"/>
    <property type="match status" value="1"/>
</dbReference>
<protein>
    <submittedName>
        <fullName evidence="6">Sugar ABC transporter substrate-binding protein</fullName>
    </submittedName>
</protein>
<evidence type="ECO:0000259" key="5">
    <source>
        <dbReference type="Pfam" id="PF13407"/>
    </source>
</evidence>
<dbReference type="RefSeq" id="WP_216471234.1">
    <property type="nucleotide sequence ID" value="NZ_JAHLQI010000010.1"/>
</dbReference>
<evidence type="ECO:0000256" key="1">
    <source>
        <dbReference type="ARBA" id="ARBA00004196"/>
    </source>
</evidence>
<dbReference type="PANTHER" id="PTHR46847:SF1">
    <property type="entry name" value="D-ALLOSE-BINDING PERIPLASMIC PROTEIN-RELATED"/>
    <property type="match status" value="1"/>
</dbReference>
<evidence type="ECO:0000256" key="4">
    <source>
        <dbReference type="SAM" id="SignalP"/>
    </source>
</evidence>
<comment type="caution">
    <text evidence="6">The sequence shown here is derived from an EMBL/GenBank/DDBJ whole genome shotgun (WGS) entry which is preliminary data.</text>
</comment>
<organism evidence="6 7">
    <name type="scientific">Butyricicoccus intestinisimiae</name>
    <dbReference type="NCBI Taxonomy" id="2841509"/>
    <lineage>
        <taxon>Bacteria</taxon>
        <taxon>Bacillati</taxon>
        <taxon>Bacillota</taxon>
        <taxon>Clostridia</taxon>
        <taxon>Eubacteriales</taxon>
        <taxon>Butyricicoccaceae</taxon>
        <taxon>Butyricicoccus</taxon>
    </lineage>
</organism>
<dbReference type="EMBL" id="JAHLQI010000010">
    <property type="protein sequence ID" value="MBU5491489.1"/>
    <property type="molecule type" value="Genomic_DNA"/>
</dbReference>
<dbReference type="CDD" id="cd01536">
    <property type="entry name" value="PBP1_ABC_sugar_binding-like"/>
    <property type="match status" value="1"/>
</dbReference>
<evidence type="ECO:0000256" key="3">
    <source>
        <dbReference type="ARBA" id="ARBA00022729"/>
    </source>
</evidence>
<evidence type="ECO:0000313" key="6">
    <source>
        <dbReference type="EMBL" id="MBU5491489.1"/>
    </source>
</evidence>